<dbReference type="RefSeq" id="WP_013624887.1">
    <property type="nucleotide sequence ID" value="NC_015172.1"/>
</dbReference>
<keyword evidence="2" id="KW-1185">Reference proteome</keyword>
<gene>
    <name evidence="1" type="ordered locus">Sgly_1722</name>
</gene>
<dbReference type="KEGG" id="sgy:Sgly_1722"/>
<dbReference type="AlphaFoldDB" id="F0SYY2"/>
<sequence length="78" mass="8688">MNLKRMAIFAALVIGLSSIGYFCLTGGFFAKDSVTENNPDEMKKVIAEVSDKNKMEDITIFESEEISQGLVSREIPIR</sequence>
<evidence type="ECO:0000313" key="2">
    <source>
        <dbReference type="Proteomes" id="UP000007488"/>
    </source>
</evidence>
<name>F0SYY2_SYNGF</name>
<accession>F0SYY2</accession>
<dbReference type="Proteomes" id="UP000007488">
    <property type="component" value="Chromosome"/>
</dbReference>
<dbReference type="STRING" id="645991.Sgly_1722"/>
<dbReference type="EMBL" id="CP002547">
    <property type="protein sequence ID" value="ADY56019.1"/>
    <property type="molecule type" value="Genomic_DNA"/>
</dbReference>
<evidence type="ECO:0000313" key="1">
    <source>
        <dbReference type="EMBL" id="ADY56019.1"/>
    </source>
</evidence>
<dbReference type="HOGENOM" id="CLU_2620817_0_0_9"/>
<protein>
    <submittedName>
        <fullName evidence="1">Uncharacterized protein</fullName>
    </submittedName>
</protein>
<reference evidence="2" key="2">
    <citation type="submission" date="2011-02" db="EMBL/GenBank/DDBJ databases">
        <title>The complete genome of Syntrophobotulus glycolicus DSM 8271.</title>
        <authorList>
            <person name="Lucas S."/>
            <person name="Copeland A."/>
            <person name="Lapidus A."/>
            <person name="Bruce D."/>
            <person name="Goodwin L."/>
            <person name="Pitluck S."/>
            <person name="Kyrpides N."/>
            <person name="Mavromatis K."/>
            <person name="Pagani I."/>
            <person name="Ivanova N."/>
            <person name="Mikhailova N."/>
            <person name="Chertkov O."/>
            <person name="Held B."/>
            <person name="Detter J.C."/>
            <person name="Tapia R."/>
            <person name="Han C."/>
            <person name="Land M."/>
            <person name="Hauser L."/>
            <person name="Markowitz V."/>
            <person name="Cheng J.-F."/>
            <person name="Hugenholtz P."/>
            <person name="Woyke T."/>
            <person name="Wu D."/>
            <person name="Spring S."/>
            <person name="Schroeder M."/>
            <person name="Brambilla E."/>
            <person name="Klenk H.-P."/>
            <person name="Eisen J.A."/>
        </authorList>
    </citation>
    <scope>NUCLEOTIDE SEQUENCE [LARGE SCALE GENOMIC DNA]</scope>
    <source>
        <strain evidence="2">DSM 8271 / FlGlyR</strain>
    </source>
</reference>
<reference evidence="1 2" key="1">
    <citation type="journal article" date="2011" name="Stand. Genomic Sci.">
        <title>Complete genome sequence of Syntrophobotulus glycolicus type strain (FlGlyR).</title>
        <authorList>
            <person name="Han C."/>
            <person name="Mwirichia R."/>
            <person name="Chertkov O."/>
            <person name="Held B."/>
            <person name="Lapidus A."/>
            <person name="Nolan M."/>
            <person name="Lucas S."/>
            <person name="Hammon N."/>
            <person name="Deshpande S."/>
            <person name="Cheng J.F."/>
            <person name="Tapia R."/>
            <person name="Goodwin L."/>
            <person name="Pitluck S."/>
            <person name="Huntemann M."/>
            <person name="Liolios K."/>
            <person name="Ivanova N."/>
            <person name="Pagani I."/>
            <person name="Mavromatis K."/>
            <person name="Ovchinikova G."/>
            <person name="Pati A."/>
            <person name="Chen A."/>
            <person name="Palaniappan K."/>
            <person name="Land M."/>
            <person name="Hauser L."/>
            <person name="Brambilla E.M."/>
            <person name="Rohde M."/>
            <person name="Spring S."/>
            <person name="Sikorski J."/>
            <person name="Goker M."/>
            <person name="Woyke T."/>
            <person name="Bristow J."/>
            <person name="Eisen J.A."/>
            <person name="Markowitz V."/>
            <person name="Hugenholtz P."/>
            <person name="Kyrpides N.C."/>
            <person name="Klenk H.P."/>
            <person name="Detter J.C."/>
        </authorList>
    </citation>
    <scope>NUCLEOTIDE SEQUENCE [LARGE SCALE GENOMIC DNA]</scope>
    <source>
        <strain evidence="2">DSM 8271 / FlGlyR</strain>
    </source>
</reference>
<proteinExistence type="predicted"/>
<organism evidence="1 2">
    <name type="scientific">Syntrophobotulus glycolicus (strain DSM 8271 / FlGlyR)</name>
    <dbReference type="NCBI Taxonomy" id="645991"/>
    <lineage>
        <taxon>Bacteria</taxon>
        <taxon>Bacillati</taxon>
        <taxon>Bacillota</taxon>
        <taxon>Clostridia</taxon>
        <taxon>Eubacteriales</taxon>
        <taxon>Desulfitobacteriaceae</taxon>
        <taxon>Syntrophobotulus</taxon>
    </lineage>
</organism>